<evidence type="ECO:0000256" key="1">
    <source>
        <dbReference type="SAM" id="SignalP"/>
    </source>
</evidence>
<comment type="caution">
    <text evidence="2">The sequence shown here is derived from an EMBL/GenBank/DDBJ whole genome shotgun (WGS) entry which is preliminary data.</text>
</comment>
<keyword evidence="1" id="KW-0732">Signal</keyword>
<organism evidence="2 3">
    <name type="scientific">Kaistia dalseonensis</name>
    <dbReference type="NCBI Taxonomy" id="410840"/>
    <lineage>
        <taxon>Bacteria</taxon>
        <taxon>Pseudomonadati</taxon>
        <taxon>Pseudomonadota</taxon>
        <taxon>Alphaproteobacteria</taxon>
        <taxon>Hyphomicrobiales</taxon>
        <taxon>Kaistiaceae</taxon>
        <taxon>Kaistia</taxon>
    </lineage>
</organism>
<feature type="chain" id="PRO_5046476614" evidence="1">
    <location>
        <begin position="27"/>
        <end position="114"/>
    </location>
</feature>
<proteinExistence type="predicted"/>
<dbReference type="Proteomes" id="UP001241603">
    <property type="component" value="Unassembled WGS sequence"/>
</dbReference>
<name>A0ABU0HD45_9HYPH</name>
<protein>
    <submittedName>
        <fullName evidence="2">Uncharacterized protein</fullName>
    </submittedName>
</protein>
<reference evidence="2 3" key="1">
    <citation type="submission" date="2023-07" db="EMBL/GenBank/DDBJ databases">
        <title>Genomic Encyclopedia of Type Strains, Phase IV (KMG-IV): sequencing the most valuable type-strain genomes for metagenomic binning, comparative biology and taxonomic classification.</title>
        <authorList>
            <person name="Goeker M."/>
        </authorList>
    </citation>
    <scope>NUCLEOTIDE SEQUENCE [LARGE SCALE GENOMIC DNA]</scope>
    <source>
        <strain evidence="2 3">B6-8</strain>
    </source>
</reference>
<evidence type="ECO:0000313" key="3">
    <source>
        <dbReference type="Proteomes" id="UP001241603"/>
    </source>
</evidence>
<gene>
    <name evidence="2" type="ORF">QO014_004653</name>
</gene>
<keyword evidence="3" id="KW-1185">Reference proteome</keyword>
<dbReference type="EMBL" id="JAUSVO010000007">
    <property type="protein sequence ID" value="MDQ0440240.1"/>
    <property type="molecule type" value="Genomic_DNA"/>
</dbReference>
<dbReference type="RefSeq" id="WP_266351104.1">
    <property type="nucleotide sequence ID" value="NZ_JAPKNG010000007.1"/>
</dbReference>
<evidence type="ECO:0000313" key="2">
    <source>
        <dbReference type="EMBL" id="MDQ0440240.1"/>
    </source>
</evidence>
<accession>A0ABU0HD45</accession>
<sequence>MSKHQAALALAAALAVSAVLPVPAQAQFFGMYGGDNLSRGDCKALSKTIGPKKIWYSQFSGYKPDPWDRGLWHAWGIGCFKTYKECKSWLYNSQSDWPRLMDFTFCKQGLPSKS</sequence>
<feature type="signal peptide" evidence="1">
    <location>
        <begin position="1"/>
        <end position="26"/>
    </location>
</feature>